<name>A0A4R9A1A9_9MICO</name>
<dbReference type="AlphaFoldDB" id="A0A4R9A1A9"/>
<gene>
    <name evidence="1" type="ORF">E3T55_10185</name>
</gene>
<keyword evidence="2" id="KW-1185">Reference proteome</keyword>
<accession>A0A4R9A1A9</accession>
<comment type="caution">
    <text evidence="1">The sequence shown here is derived from an EMBL/GenBank/DDBJ whole genome shotgun (WGS) entry which is preliminary data.</text>
</comment>
<reference evidence="1 2" key="1">
    <citation type="submission" date="2019-03" db="EMBL/GenBank/DDBJ databases">
        <title>Genomics of glacier-inhabiting Cryobacterium strains.</title>
        <authorList>
            <person name="Liu Q."/>
            <person name="Xin Y.-H."/>
        </authorList>
    </citation>
    <scope>NUCLEOTIDE SEQUENCE [LARGE SCALE GENOMIC DNA]</scope>
    <source>
        <strain evidence="1 2">Hh14</strain>
    </source>
</reference>
<organism evidence="1 2">
    <name type="scientific">Cryobacterium frigoriphilum</name>
    <dbReference type="NCBI Taxonomy" id="1259150"/>
    <lineage>
        <taxon>Bacteria</taxon>
        <taxon>Bacillati</taxon>
        <taxon>Actinomycetota</taxon>
        <taxon>Actinomycetes</taxon>
        <taxon>Micrococcales</taxon>
        <taxon>Microbacteriaceae</taxon>
        <taxon>Cryobacterium</taxon>
    </lineage>
</organism>
<evidence type="ECO:0000313" key="2">
    <source>
        <dbReference type="Proteomes" id="UP000297447"/>
    </source>
</evidence>
<dbReference type="RefSeq" id="WP_134519461.1">
    <property type="nucleotide sequence ID" value="NZ_SOHE01000044.1"/>
</dbReference>
<dbReference type="Proteomes" id="UP000297447">
    <property type="component" value="Unassembled WGS sequence"/>
</dbReference>
<proteinExistence type="predicted"/>
<evidence type="ECO:0000313" key="1">
    <source>
        <dbReference type="EMBL" id="TFD50264.1"/>
    </source>
</evidence>
<dbReference type="EMBL" id="SOHE01000044">
    <property type="protein sequence ID" value="TFD50264.1"/>
    <property type="molecule type" value="Genomic_DNA"/>
</dbReference>
<dbReference type="OrthoDB" id="4722229at2"/>
<protein>
    <submittedName>
        <fullName evidence="1">RES domain-containing protein</fullName>
    </submittedName>
</protein>
<sequence>MGFRPAPWAWSDWKYATDEGRFNGRWDDIAGQFRTVYAGASLFGCLVELLAKYRRDPSLVDALEEIVEDPADEIEFPARAAAVVSYQWLEDRCASSATLHGTFCVVTAARTIAALWPRFQDTARQFGASDFDAAALKNSSPRDLTRTIANWLYQQTEPAIDGIEFASRHGDDIPLWAIFERPSSDSDTSPLLTAITPLELSPETPELVAAFNILGLIWGD</sequence>